<evidence type="ECO:0000313" key="4">
    <source>
        <dbReference type="EMBL" id="TFK54438.1"/>
    </source>
</evidence>
<feature type="region of interest" description="Disordered" evidence="1">
    <location>
        <begin position="457"/>
        <end position="479"/>
    </location>
</feature>
<feature type="domain" description="DUF7168" evidence="3">
    <location>
        <begin position="148"/>
        <end position="276"/>
    </location>
</feature>
<evidence type="ECO:0000313" key="5">
    <source>
        <dbReference type="Proteomes" id="UP000305948"/>
    </source>
</evidence>
<feature type="domain" description="DUF2786" evidence="2">
    <location>
        <begin position="92"/>
        <end position="131"/>
    </location>
</feature>
<evidence type="ECO:0000259" key="3">
    <source>
        <dbReference type="Pfam" id="PF23771"/>
    </source>
</evidence>
<gene>
    <name evidence="4" type="ORF">OE88DRAFT_1806156</name>
</gene>
<feature type="compositionally biased region" description="Basic and acidic residues" evidence="1">
    <location>
        <begin position="409"/>
        <end position="419"/>
    </location>
</feature>
<evidence type="ECO:0000259" key="2">
    <source>
        <dbReference type="Pfam" id="PF10979"/>
    </source>
</evidence>
<feature type="region of interest" description="Disordered" evidence="1">
    <location>
        <begin position="277"/>
        <end position="431"/>
    </location>
</feature>
<dbReference type="InterPro" id="IPR024498">
    <property type="entry name" value="DUF2786"/>
</dbReference>
<dbReference type="InterPro" id="IPR055592">
    <property type="entry name" value="DUF7168"/>
</dbReference>
<feature type="compositionally biased region" description="Basic and acidic residues" evidence="1">
    <location>
        <begin position="467"/>
        <end position="479"/>
    </location>
</feature>
<reference evidence="4 5" key="1">
    <citation type="journal article" date="2019" name="Nat. Ecol. Evol.">
        <title>Megaphylogeny resolves global patterns of mushroom evolution.</title>
        <authorList>
            <person name="Varga T."/>
            <person name="Krizsan K."/>
            <person name="Foldi C."/>
            <person name="Dima B."/>
            <person name="Sanchez-Garcia M."/>
            <person name="Sanchez-Ramirez S."/>
            <person name="Szollosi G.J."/>
            <person name="Szarkandi J.G."/>
            <person name="Papp V."/>
            <person name="Albert L."/>
            <person name="Andreopoulos W."/>
            <person name="Angelini C."/>
            <person name="Antonin V."/>
            <person name="Barry K.W."/>
            <person name="Bougher N.L."/>
            <person name="Buchanan P."/>
            <person name="Buyck B."/>
            <person name="Bense V."/>
            <person name="Catcheside P."/>
            <person name="Chovatia M."/>
            <person name="Cooper J."/>
            <person name="Damon W."/>
            <person name="Desjardin D."/>
            <person name="Finy P."/>
            <person name="Geml J."/>
            <person name="Haridas S."/>
            <person name="Hughes K."/>
            <person name="Justo A."/>
            <person name="Karasinski D."/>
            <person name="Kautmanova I."/>
            <person name="Kiss B."/>
            <person name="Kocsube S."/>
            <person name="Kotiranta H."/>
            <person name="LaButti K.M."/>
            <person name="Lechner B.E."/>
            <person name="Liimatainen K."/>
            <person name="Lipzen A."/>
            <person name="Lukacs Z."/>
            <person name="Mihaltcheva S."/>
            <person name="Morgado L.N."/>
            <person name="Niskanen T."/>
            <person name="Noordeloos M.E."/>
            <person name="Ohm R.A."/>
            <person name="Ortiz-Santana B."/>
            <person name="Ovrebo C."/>
            <person name="Racz N."/>
            <person name="Riley R."/>
            <person name="Savchenko A."/>
            <person name="Shiryaev A."/>
            <person name="Soop K."/>
            <person name="Spirin V."/>
            <person name="Szebenyi C."/>
            <person name="Tomsovsky M."/>
            <person name="Tulloss R.E."/>
            <person name="Uehling J."/>
            <person name="Grigoriev I.V."/>
            <person name="Vagvolgyi C."/>
            <person name="Papp T."/>
            <person name="Martin F.M."/>
            <person name="Miettinen O."/>
            <person name="Hibbett D.S."/>
            <person name="Nagy L.G."/>
        </authorList>
    </citation>
    <scope>NUCLEOTIDE SEQUENCE [LARGE SCALE GENOMIC DNA]</scope>
    <source>
        <strain evidence="4 5">OMC1185</strain>
    </source>
</reference>
<dbReference type="OrthoDB" id="3067443at2759"/>
<dbReference type="STRING" id="5364.A0A5C3NEH5"/>
<feature type="region of interest" description="Disordered" evidence="1">
    <location>
        <begin position="1"/>
        <end position="65"/>
    </location>
</feature>
<keyword evidence="5" id="KW-1185">Reference proteome</keyword>
<evidence type="ECO:0000256" key="1">
    <source>
        <dbReference type="SAM" id="MobiDB-lite"/>
    </source>
</evidence>
<proteinExistence type="predicted"/>
<name>A0A5C3NEH5_9AGAM</name>
<dbReference type="Pfam" id="PF10979">
    <property type="entry name" value="DUF2786"/>
    <property type="match status" value="1"/>
</dbReference>
<dbReference type="EMBL" id="ML213506">
    <property type="protein sequence ID" value="TFK54438.1"/>
    <property type="molecule type" value="Genomic_DNA"/>
</dbReference>
<dbReference type="AlphaFoldDB" id="A0A5C3NEH5"/>
<sequence>MARPKKRDPDWESDSDASDNEPAARGSHSDTDWGPSSSKKPRAKRQKRGSEHTGGAKAKQPNLKARITILATDTPPDAGDAKDRLQGVDEAVLERIKKALALAQHENTGEQEAKQAMRMASRLMSQYSVTQADLLAKEDDAQKLKRAGMSVVIIEHMKHAAVRWETWAADASYAMTIFFDCQLYTETYGDRGNVRVCFYGLAEQTVAAAYAFEMAYNLISRWGMDNTKAKGIHQKNLYKRGVAQGLVNLAKKEKKAEVRRAIEAEKTRLREAKKLEAKEDQRRLDRLKEPGGEVQEEKADRKVKLEEVEDPDIGPSSSSRTNGVKKEEEEKEEEEEGSPPPYVPFYDDDELDMNPPMDSYADDSDGDDYRADFDASDDIQLDLDALESKVKNEPAPIKASPQPLPLPRLKPEPEPKPENDLDSGPSWQSKGQLVAFRENTKSIADDYLKSQGVKLRKGRTRPGVKFKSGEDRKLWEQGKKDAEKIDVRRRRLKGAEED</sequence>
<feature type="compositionally biased region" description="Basic and acidic residues" evidence="1">
    <location>
        <begin position="277"/>
        <end position="306"/>
    </location>
</feature>
<protein>
    <submittedName>
        <fullName evidence="4">Uncharacterized protein</fullName>
    </submittedName>
</protein>
<organism evidence="4 5">
    <name type="scientific">Heliocybe sulcata</name>
    <dbReference type="NCBI Taxonomy" id="5364"/>
    <lineage>
        <taxon>Eukaryota</taxon>
        <taxon>Fungi</taxon>
        <taxon>Dikarya</taxon>
        <taxon>Basidiomycota</taxon>
        <taxon>Agaricomycotina</taxon>
        <taxon>Agaricomycetes</taxon>
        <taxon>Gloeophyllales</taxon>
        <taxon>Gloeophyllaceae</taxon>
        <taxon>Heliocybe</taxon>
    </lineage>
</organism>
<dbReference type="Pfam" id="PF23771">
    <property type="entry name" value="DUF7168"/>
    <property type="match status" value="1"/>
</dbReference>
<feature type="compositionally biased region" description="Acidic residues" evidence="1">
    <location>
        <begin position="374"/>
        <end position="385"/>
    </location>
</feature>
<accession>A0A5C3NEH5</accession>
<dbReference type="Proteomes" id="UP000305948">
    <property type="component" value="Unassembled WGS sequence"/>
</dbReference>